<evidence type="ECO:0000259" key="2">
    <source>
        <dbReference type="Pfam" id="PF07811"/>
    </source>
</evidence>
<gene>
    <name evidence="3" type="ORF">AVDCRST_MAG89-4729</name>
</gene>
<name>A0A6J4N310_9BACT</name>
<dbReference type="Pfam" id="PF07811">
    <property type="entry name" value="TadE"/>
    <property type="match status" value="1"/>
</dbReference>
<keyword evidence="1" id="KW-0812">Transmembrane</keyword>
<feature type="domain" description="TadE-like" evidence="2">
    <location>
        <begin position="13"/>
        <end position="55"/>
    </location>
</feature>
<evidence type="ECO:0000313" key="3">
    <source>
        <dbReference type="EMBL" id="CAA9372732.1"/>
    </source>
</evidence>
<protein>
    <recommendedName>
        <fullName evidence="2">TadE-like domain-containing protein</fullName>
    </recommendedName>
</protein>
<dbReference type="EMBL" id="CADCTV010000997">
    <property type="protein sequence ID" value="CAA9372732.1"/>
    <property type="molecule type" value="Genomic_DNA"/>
</dbReference>
<keyword evidence="1" id="KW-1133">Transmembrane helix</keyword>
<dbReference type="InterPro" id="IPR012495">
    <property type="entry name" value="TadE-like_dom"/>
</dbReference>
<keyword evidence="1" id="KW-0472">Membrane</keyword>
<dbReference type="AlphaFoldDB" id="A0A6J4N310"/>
<sequence length="138" mass="14486">MSRAALFRRSDEGQAVVEFALIVPVLLVLVIGVFEFGRAWSAHQAVTDAAREGARIAVIADPAITEDSVRTVIRSALSGASLDGQLAVIELSGVNAATGEPARVAVRYPYQFGMLTKLQGINGGGAVTLGTAFVMRNE</sequence>
<evidence type="ECO:0000256" key="1">
    <source>
        <dbReference type="SAM" id="Phobius"/>
    </source>
</evidence>
<reference evidence="3" key="1">
    <citation type="submission" date="2020-02" db="EMBL/GenBank/DDBJ databases">
        <authorList>
            <person name="Meier V. D."/>
        </authorList>
    </citation>
    <scope>NUCLEOTIDE SEQUENCE</scope>
    <source>
        <strain evidence="3">AVDCRST_MAG89</strain>
    </source>
</reference>
<organism evidence="3">
    <name type="scientific">uncultured Gemmatimonadota bacterium</name>
    <dbReference type="NCBI Taxonomy" id="203437"/>
    <lineage>
        <taxon>Bacteria</taxon>
        <taxon>Pseudomonadati</taxon>
        <taxon>Gemmatimonadota</taxon>
        <taxon>environmental samples</taxon>
    </lineage>
</organism>
<feature type="transmembrane region" description="Helical" evidence="1">
    <location>
        <begin position="15"/>
        <end position="34"/>
    </location>
</feature>
<accession>A0A6J4N310</accession>
<proteinExistence type="predicted"/>